<comment type="caution">
    <text evidence="1">The sequence shown here is derived from an EMBL/GenBank/DDBJ whole genome shotgun (WGS) entry which is preliminary data.</text>
</comment>
<reference evidence="1 2" key="1">
    <citation type="submission" date="2016-03" db="EMBL/GenBank/DDBJ databases">
        <title>Genome sequence of Pontibacter sp. nov., of the family cytophagaceae, isolated from marine sediment of the Yellow Sea, China.</title>
        <authorList>
            <person name="Zhang G."/>
            <person name="Zhang R."/>
        </authorList>
    </citation>
    <scope>NUCLEOTIDE SEQUENCE [LARGE SCALE GENOMIC DNA]</scope>
    <source>
        <strain evidence="1 2">S10-8</strain>
    </source>
</reference>
<accession>A0A1Q5P9D0</accession>
<keyword evidence="2" id="KW-1185">Reference proteome</keyword>
<name>A0A1Q5P9D0_9BACT</name>
<organism evidence="1 2">
    <name type="scientific">Pontibacter flavimaris</name>
    <dbReference type="NCBI Taxonomy" id="1797110"/>
    <lineage>
        <taxon>Bacteria</taxon>
        <taxon>Pseudomonadati</taxon>
        <taxon>Bacteroidota</taxon>
        <taxon>Cytophagia</taxon>
        <taxon>Cytophagales</taxon>
        <taxon>Hymenobacteraceae</taxon>
        <taxon>Pontibacter</taxon>
    </lineage>
</organism>
<gene>
    <name evidence="1" type="ORF">A3841_04740</name>
</gene>
<evidence type="ECO:0000313" key="1">
    <source>
        <dbReference type="EMBL" id="OKL38838.1"/>
    </source>
</evidence>
<dbReference type="AlphaFoldDB" id="A0A1Q5P9D0"/>
<evidence type="ECO:0000313" key="2">
    <source>
        <dbReference type="Proteomes" id="UP000186551"/>
    </source>
</evidence>
<sequence length="72" mass="8257">MRDLSGILKRSLMKVEMTKGCSIESDSSLWVERLCEFFRCRTLVKQPEARGQEKLPARCPRMSPLGLESIKV</sequence>
<protein>
    <submittedName>
        <fullName evidence="1">Uncharacterized protein</fullName>
    </submittedName>
</protein>
<dbReference type="Proteomes" id="UP000186551">
    <property type="component" value="Unassembled WGS sequence"/>
</dbReference>
<proteinExistence type="predicted"/>
<dbReference type="EMBL" id="LVWA01000011">
    <property type="protein sequence ID" value="OKL38838.1"/>
    <property type="molecule type" value="Genomic_DNA"/>
</dbReference>